<keyword evidence="8" id="KW-0378">Hydrolase</keyword>
<comment type="catalytic activity">
    <reaction evidence="1">
        <text>Release of an N-terminal amino acid, Xaa-|-Yaa- from a peptide, amide or arylamide. Xaa is preferably Ala, but may be most amino acids including Pro (slow action). When a terminal hydrophobic residue is followed by a prolyl residue, the two may be released as an intact Xaa-Pro dipeptide.</text>
        <dbReference type="EC" id="3.4.11.2"/>
    </reaction>
</comment>
<dbReference type="Gene3D" id="1.10.390.10">
    <property type="entry name" value="Neutral Protease Domain 2"/>
    <property type="match status" value="1"/>
</dbReference>
<gene>
    <name evidence="16" type="ORF">BJZ21_000280</name>
</gene>
<evidence type="ECO:0000256" key="11">
    <source>
        <dbReference type="ARBA" id="ARBA00029811"/>
    </source>
</evidence>
<evidence type="ECO:0000313" key="17">
    <source>
        <dbReference type="Proteomes" id="UP000535511"/>
    </source>
</evidence>
<evidence type="ECO:0000256" key="6">
    <source>
        <dbReference type="ARBA" id="ARBA00022670"/>
    </source>
</evidence>
<feature type="domain" description="Aminopeptidase N-like N-terminal" evidence="15">
    <location>
        <begin position="106"/>
        <end position="281"/>
    </location>
</feature>
<keyword evidence="7" id="KW-0479">Metal-binding</keyword>
<dbReference type="Gene3D" id="2.60.40.1730">
    <property type="entry name" value="tricorn interacting facor f3 domain"/>
    <property type="match status" value="1"/>
</dbReference>
<evidence type="ECO:0000256" key="9">
    <source>
        <dbReference type="ARBA" id="ARBA00022833"/>
    </source>
</evidence>
<dbReference type="Pfam" id="PF01433">
    <property type="entry name" value="Peptidase_M1"/>
    <property type="match status" value="1"/>
</dbReference>
<proteinExistence type="inferred from homology"/>
<organism evidence="16 17">
    <name type="scientific">Nocardioides panaciterrulae</name>
    <dbReference type="NCBI Taxonomy" id="661492"/>
    <lineage>
        <taxon>Bacteria</taxon>
        <taxon>Bacillati</taxon>
        <taxon>Actinomycetota</taxon>
        <taxon>Actinomycetes</taxon>
        <taxon>Propionibacteriales</taxon>
        <taxon>Nocardioidaceae</taxon>
        <taxon>Nocardioides</taxon>
    </lineage>
</organism>
<dbReference type="GO" id="GO:0008237">
    <property type="term" value="F:metallopeptidase activity"/>
    <property type="evidence" value="ECO:0007669"/>
    <property type="project" value="UniProtKB-KW"/>
</dbReference>
<dbReference type="GO" id="GO:0016285">
    <property type="term" value="F:alanyl aminopeptidase activity"/>
    <property type="evidence" value="ECO:0007669"/>
    <property type="project" value="UniProtKB-EC"/>
</dbReference>
<comment type="similarity">
    <text evidence="3">Belongs to the peptidase M1 family.</text>
</comment>
<feature type="compositionally biased region" description="Low complexity" evidence="13">
    <location>
        <begin position="39"/>
        <end position="53"/>
    </location>
</feature>
<dbReference type="Pfam" id="PF17900">
    <property type="entry name" value="Peptidase_M1_N"/>
    <property type="match status" value="1"/>
</dbReference>
<dbReference type="GO" id="GO:0006508">
    <property type="term" value="P:proteolysis"/>
    <property type="evidence" value="ECO:0007669"/>
    <property type="project" value="UniProtKB-KW"/>
</dbReference>
<sequence length="518" mass="55990">MRRTWSAPGRPGAPAGLLPRALAGTLAGVLLLGGLSACTSGSSDGSPSASPSAGSGGSAGSGATEVQPAASRDTVATDDPALDAAVSSPVEDDVYPEVGDPGVDALHYGLDLRWSPAATRLTATESLVFRATADARDVRLDLGDALEVRAVTVDGRTASYDHPGKELVVHVPVTKDQRYTMVLAYGGTPLPAAAPTTRSDFSTLGWTTEADGSVWTMQEPYGAYTWYAVNDQPSDKALYDFTISTTSGMTGIANGTLRSMTRQGATMVTRWHLDEPASSYLTTIAIGRYRPFKDRSASGVPVTYWVPATNPRIRRGLRPAADELGWIENKLGPYPFSSLGIVLVHSRSGMETQTMLTLGIGDYTTSPEVIVHEMVHQWYGDEVTPATWTGLWMSEGMAMYLQGLWQSERGHTPMSESLHRWRASEPGLEEQFGPPADYDPATFGESNAYYGPALMWDALRRRLGDREFWSLVRAWPKAHEDGNASYDEIVSWFSQHSGQDLRPLFDSYLLGRGGRAGR</sequence>
<dbReference type="PRINTS" id="PR00756">
    <property type="entry name" value="ALADIPTASE"/>
</dbReference>
<dbReference type="GO" id="GO:0008270">
    <property type="term" value="F:zinc ion binding"/>
    <property type="evidence" value="ECO:0007669"/>
    <property type="project" value="InterPro"/>
</dbReference>
<evidence type="ECO:0000256" key="13">
    <source>
        <dbReference type="SAM" id="MobiDB-lite"/>
    </source>
</evidence>
<dbReference type="SUPFAM" id="SSF63737">
    <property type="entry name" value="Leukotriene A4 hydrolase N-terminal domain"/>
    <property type="match status" value="1"/>
</dbReference>
<evidence type="ECO:0000313" key="16">
    <source>
        <dbReference type="EMBL" id="NYD40197.1"/>
    </source>
</evidence>
<dbReference type="CDD" id="cd09603">
    <property type="entry name" value="M1_APN_like"/>
    <property type="match status" value="1"/>
</dbReference>
<accession>A0A7Y9E390</accession>
<feature type="domain" description="Peptidase M1 membrane alanine aminopeptidase" evidence="14">
    <location>
        <begin position="362"/>
        <end position="508"/>
    </location>
</feature>
<evidence type="ECO:0000256" key="10">
    <source>
        <dbReference type="ARBA" id="ARBA00023049"/>
    </source>
</evidence>
<dbReference type="InterPro" id="IPR014782">
    <property type="entry name" value="Peptidase_M1_dom"/>
</dbReference>
<evidence type="ECO:0000259" key="15">
    <source>
        <dbReference type="Pfam" id="PF17900"/>
    </source>
</evidence>
<evidence type="ECO:0000256" key="7">
    <source>
        <dbReference type="ARBA" id="ARBA00022723"/>
    </source>
</evidence>
<protein>
    <recommendedName>
        <fullName evidence="5">Aminopeptidase N</fullName>
        <ecNumber evidence="4">3.4.11.2</ecNumber>
    </recommendedName>
    <alternativeName>
        <fullName evidence="11">Alanine aminopeptidase</fullName>
    </alternativeName>
    <alternativeName>
        <fullName evidence="12">Lysyl aminopeptidase</fullName>
    </alternativeName>
</protein>
<dbReference type="InterPro" id="IPR045357">
    <property type="entry name" value="Aminopeptidase_N-like_N"/>
</dbReference>
<dbReference type="PANTHER" id="PTHR11533:SF297">
    <property type="entry name" value="AMINOPEPTIDASE N"/>
    <property type="match status" value="1"/>
</dbReference>
<dbReference type="Proteomes" id="UP000535511">
    <property type="component" value="Unassembled WGS sequence"/>
</dbReference>
<evidence type="ECO:0000259" key="14">
    <source>
        <dbReference type="Pfam" id="PF01433"/>
    </source>
</evidence>
<keyword evidence="17" id="KW-1185">Reference proteome</keyword>
<dbReference type="EC" id="3.4.11.2" evidence="4"/>
<keyword evidence="10" id="KW-0482">Metalloprotease</keyword>
<feature type="region of interest" description="Disordered" evidence="13">
    <location>
        <begin position="39"/>
        <end position="79"/>
    </location>
</feature>
<comment type="cofactor">
    <cofactor evidence="2">
        <name>Zn(2+)</name>
        <dbReference type="ChEBI" id="CHEBI:29105"/>
    </cofactor>
</comment>
<evidence type="ECO:0000256" key="8">
    <source>
        <dbReference type="ARBA" id="ARBA00022801"/>
    </source>
</evidence>
<dbReference type="PANTHER" id="PTHR11533">
    <property type="entry name" value="PROTEASE M1 ZINC METALLOPROTEASE"/>
    <property type="match status" value="1"/>
</dbReference>
<evidence type="ECO:0000256" key="12">
    <source>
        <dbReference type="ARBA" id="ARBA00031533"/>
    </source>
</evidence>
<dbReference type="InterPro" id="IPR027268">
    <property type="entry name" value="Peptidase_M4/M1_CTD_sf"/>
</dbReference>
<evidence type="ECO:0000256" key="4">
    <source>
        <dbReference type="ARBA" id="ARBA00012564"/>
    </source>
</evidence>
<dbReference type="InterPro" id="IPR050344">
    <property type="entry name" value="Peptidase_M1_aminopeptidases"/>
</dbReference>
<dbReference type="RefSeq" id="WP_179662121.1">
    <property type="nucleotide sequence ID" value="NZ_JACCBG010000001.1"/>
</dbReference>
<dbReference type="SUPFAM" id="SSF55486">
    <property type="entry name" value="Metalloproteases ('zincins'), catalytic domain"/>
    <property type="match status" value="1"/>
</dbReference>
<evidence type="ECO:0000256" key="2">
    <source>
        <dbReference type="ARBA" id="ARBA00001947"/>
    </source>
</evidence>
<dbReference type="InterPro" id="IPR042097">
    <property type="entry name" value="Aminopeptidase_N-like_N_sf"/>
</dbReference>
<evidence type="ECO:0000256" key="1">
    <source>
        <dbReference type="ARBA" id="ARBA00000098"/>
    </source>
</evidence>
<dbReference type="InterPro" id="IPR001930">
    <property type="entry name" value="Peptidase_M1"/>
</dbReference>
<evidence type="ECO:0000256" key="3">
    <source>
        <dbReference type="ARBA" id="ARBA00010136"/>
    </source>
</evidence>
<keyword evidence="6" id="KW-0645">Protease</keyword>
<name>A0A7Y9E390_9ACTN</name>
<dbReference type="AlphaFoldDB" id="A0A7Y9E390"/>
<comment type="caution">
    <text evidence="16">The sequence shown here is derived from an EMBL/GenBank/DDBJ whole genome shotgun (WGS) entry which is preliminary data.</text>
</comment>
<reference evidence="16 17" key="1">
    <citation type="submission" date="2020-07" db="EMBL/GenBank/DDBJ databases">
        <title>Sequencing the genomes of 1000 actinobacteria strains.</title>
        <authorList>
            <person name="Klenk H.-P."/>
        </authorList>
    </citation>
    <scope>NUCLEOTIDE SEQUENCE [LARGE SCALE GENOMIC DNA]</scope>
    <source>
        <strain evidence="16 17">DSM 21350</strain>
    </source>
</reference>
<evidence type="ECO:0000256" key="5">
    <source>
        <dbReference type="ARBA" id="ARBA00015611"/>
    </source>
</evidence>
<keyword evidence="9" id="KW-0862">Zinc</keyword>
<dbReference type="EMBL" id="JACCBG010000001">
    <property type="protein sequence ID" value="NYD40197.1"/>
    <property type="molecule type" value="Genomic_DNA"/>
</dbReference>
<keyword evidence="16" id="KW-0031">Aminopeptidase</keyword>